<evidence type="ECO:0000256" key="1">
    <source>
        <dbReference type="ARBA" id="ARBA00022679"/>
    </source>
</evidence>
<dbReference type="Proteomes" id="UP001165488">
    <property type="component" value="Unassembled WGS sequence"/>
</dbReference>
<dbReference type="RefSeq" id="WP_241275138.1">
    <property type="nucleotide sequence ID" value="NZ_JAKZGS010000008.1"/>
</dbReference>
<protein>
    <submittedName>
        <fullName evidence="3">Glycosyltransferase</fullName>
        <ecNumber evidence="3">2.4.-.-</ecNumber>
    </submittedName>
</protein>
<dbReference type="EC" id="2.4.-.-" evidence="3"/>
<keyword evidence="3" id="KW-0328">Glycosyltransferase</keyword>
<evidence type="ECO:0000313" key="3">
    <source>
        <dbReference type="EMBL" id="MCH7398627.1"/>
    </source>
</evidence>
<evidence type="ECO:0000313" key="4">
    <source>
        <dbReference type="Proteomes" id="UP001165488"/>
    </source>
</evidence>
<dbReference type="Pfam" id="PF13439">
    <property type="entry name" value="Glyco_transf_4"/>
    <property type="match status" value="1"/>
</dbReference>
<name>A0ABS9UPS2_9BACT</name>
<dbReference type="PANTHER" id="PTHR46401:SF2">
    <property type="entry name" value="GLYCOSYLTRANSFERASE WBBK-RELATED"/>
    <property type="match status" value="1"/>
</dbReference>
<reference evidence="3" key="1">
    <citation type="submission" date="2022-03" db="EMBL/GenBank/DDBJ databases">
        <title>De novo assembled genomes of Belliella spp. (Cyclobacteriaceae) strains.</title>
        <authorList>
            <person name="Szabo A."/>
            <person name="Korponai K."/>
            <person name="Felfoldi T."/>
        </authorList>
    </citation>
    <scope>NUCLEOTIDE SEQUENCE</scope>
    <source>
        <strain evidence="3">DSM 107340</strain>
    </source>
</reference>
<dbReference type="EMBL" id="JAKZGS010000008">
    <property type="protein sequence ID" value="MCH7398627.1"/>
    <property type="molecule type" value="Genomic_DNA"/>
</dbReference>
<proteinExistence type="predicted"/>
<sequence length="440" mass="51359">MFPKVLILNQPFDNKTGGGITLSNLFDRWPKDNLKVACPSQLILPYTNFEMCKEYYQLGHLEQKWIFPFNYLRAKSKSGSKFKTKIDFEQIPDSKTFSTFSLKKTLIEKLFLPFIHYSGVINFIYKIDVSKNFFKWVNNFNPDLIYAQAQSLQEVVFCRKLHEATGIPMVFHMMDDWVTLSSQSKISQALWKRKVKFEFEKLLQQCDSLLTISEYMAKEYHKRYGIKSQAFHNPVDIKFWGNEEMLKIYVDDSPIILYAGRVGLGIDDSLISLANAVESLNSDFDSKIKFHIQSERPPSWITKFDCVIHKSFGPYKDLPKIFSQADLLYLPYDFSDDSIQFIKYSMPTKASEYMISGTPIFILAPKDTAIVEYAQRENWAVTLTSNKIEDIKLKLKEILYNNTLRETVSIQARRICLSNHEKNVVQEKFYKELMNSCKTH</sequence>
<evidence type="ECO:0000259" key="2">
    <source>
        <dbReference type="Pfam" id="PF13439"/>
    </source>
</evidence>
<dbReference type="InterPro" id="IPR028098">
    <property type="entry name" value="Glyco_trans_4-like_N"/>
</dbReference>
<keyword evidence="4" id="KW-1185">Reference proteome</keyword>
<organism evidence="3 4">
    <name type="scientific">Belliella calami</name>
    <dbReference type="NCBI Taxonomy" id="2923436"/>
    <lineage>
        <taxon>Bacteria</taxon>
        <taxon>Pseudomonadati</taxon>
        <taxon>Bacteroidota</taxon>
        <taxon>Cytophagia</taxon>
        <taxon>Cytophagales</taxon>
        <taxon>Cyclobacteriaceae</taxon>
        <taxon>Belliella</taxon>
    </lineage>
</organism>
<feature type="domain" description="Glycosyltransferase subfamily 4-like N-terminal" evidence="2">
    <location>
        <begin position="128"/>
        <end position="238"/>
    </location>
</feature>
<dbReference type="PANTHER" id="PTHR46401">
    <property type="entry name" value="GLYCOSYLTRANSFERASE WBBK-RELATED"/>
    <property type="match status" value="1"/>
</dbReference>
<keyword evidence="1 3" id="KW-0808">Transferase</keyword>
<dbReference type="SUPFAM" id="SSF53756">
    <property type="entry name" value="UDP-Glycosyltransferase/glycogen phosphorylase"/>
    <property type="match status" value="1"/>
</dbReference>
<dbReference type="Gene3D" id="3.40.50.2000">
    <property type="entry name" value="Glycogen Phosphorylase B"/>
    <property type="match status" value="2"/>
</dbReference>
<accession>A0ABS9UPS2</accession>
<dbReference type="GO" id="GO:0016757">
    <property type="term" value="F:glycosyltransferase activity"/>
    <property type="evidence" value="ECO:0007669"/>
    <property type="project" value="UniProtKB-KW"/>
</dbReference>
<gene>
    <name evidence="3" type="ORF">MM236_11530</name>
</gene>
<comment type="caution">
    <text evidence="3">The sequence shown here is derived from an EMBL/GenBank/DDBJ whole genome shotgun (WGS) entry which is preliminary data.</text>
</comment>